<dbReference type="CDD" id="cd00051">
    <property type="entry name" value="EFh"/>
    <property type="match status" value="1"/>
</dbReference>
<dbReference type="SMART" id="SM00054">
    <property type="entry name" value="EFh"/>
    <property type="match status" value="3"/>
</dbReference>
<dbReference type="PROSITE" id="PS50222">
    <property type="entry name" value="EF_HAND_2"/>
    <property type="match status" value="3"/>
</dbReference>
<feature type="domain" description="EF-hand" evidence="4">
    <location>
        <begin position="93"/>
        <end position="128"/>
    </location>
</feature>
<keyword evidence="1" id="KW-0677">Repeat</keyword>
<dbReference type="InterPro" id="IPR011992">
    <property type="entry name" value="EF-hand-dom_pair"/>
</dbReference>
<dbReference type="PANTHER" id="PTHR23048:SF59">
    <property type="entry name" value="EF-HAND SUPERFAMILY PROTEIN"/>
    <property type="match status" value="1"/>
</dbReference>
<dbReference type="PANTHER" id="PTHR23048">
    <property type="entry name" value="MYOSIN LIGHT CHAIN 1, 3"/>
    <property type="match status" value="1"/>
</dbReference>
<evidence type="ECO:0000313" key="6">
    <source>
        <dbReference type="WBParaSite" id="jg18836"/>
    </source>
</evidence>
<protein>
    <submittedName>
        <fullName evidence="6">EF-hand domain-containing protein</fullName>
    </submittedName>
</protein>
<keyword evidence="2" id="KW-0106">Calcium</keyword>
<dbReference type="InterPro" id="IPR002048">
    <property type="entry name" value="EF_hand_dom"/>
</dbReference>
<organism evidence="5 6">
    <name type="scientific">Ditylenchus dipsaci</name>
    <dbReference type="NCBI Taxonomy" id="166011"/>
    <lineage>
        <taxon>Eukaryota</taxon>
        <taxon>Metazoa</taxon>
        <taxon>Ecdysozoa</taxon>
        <taxon>Nematoda</taxon>
        <taxon>Chromadorea</taxon>
        <taxon>Rhabditida</taxon>
        <taxon>Tylenchina</taxon>
        <taxon>Tylenchomorpha</taxon>
        <taxon>Sphaerularioidea</taxon>
        <taxon>Anguinidae</taxon>
        <taxon>Anguininae</taxon>
        <taxon>Ditylenchus</taxon>
    </lineage>
</organism>
<dbReference type="GO" id="GO:0016460">
    <property type="term" value="C:myosin II complex"/>
    <property type="evidence" value="ECO:0007669"/>
    <property type="project" value="TreeGrafter"/>
</dbReference>
<dbReference type="GO" id="GO:0005509">
    <property type="term" value="F:calcium ion binding"/>
    <property type="evidence" value="ECO:0007669"/>
    <property type="project" value="InterPro"/>
</dbReference>
<accession>A0A915DEU8</accession>
<dbReference type="AlphaFoldDB" id="A0A915DEU8"/>
<keyword evidence="5" id="KW-1185">Reference proteome</keyword>
<feature type="coiled-coil region" evidence="3">
    <location>
        <begin position="115"/>
        <end position="147"/>
    </location>
</feature>
<dbReference type="Proteomes" id="UP000887574">
    <property type="component" value="Unplaced"/>
</dbReference>
<evidence type="ECO:0000259" key="4">
    <source>
        <dbReference type="PROSITE" id="PS50222"/>
    </source>
</evidence>
<dbReference type="WBParaSite" id="jg18836">
    <property type="protein sequence ID" value="jg18836"/>
    <property type="gene ID" value="jg18836"/>
</dbReference>
<feature type="domain" description="EF-hand" evidence="4">
    <location>
        <begin position="129"/>
        <end position="166"/>
    </location>
</feature>
<evidence type="ECO:0000256" key="3">
    <source>
        <dbReference type="SAM" id="Coils"/>
    </source>
</evidence>
<dbReference type="InterPro" id="IPR050230">
    <property type="entry name" value="CALM/Myosin/TropC-like"/>
</dbReference>
<evidence type="ECO:0000256" key="1">
    <source>
        <dbReference type="ARBA" id="ARBA00022737"/>
    </source>
</evidence>
<name>A0A915DEU8_9BILA</name>
<evidence type="ECO:0000313" key="5">
    <source>
        <dbReference type="Proteomes" id="UP000887574"/>
    </source>
</evidence>
<keyword evidence="3" id="KW-0175">Coiled coil</keyword>
<feature type="domain" description="EF-hand" evidence="4">
    <location>
        <begin position="13"/>
        <end position="48"/>
    </location>
</feature>
<sequence length="166" mass="18861">MKKVIKPLANPKISRQEIEEVFAQFDDNGGGFVEIKKLKMVLRALGFEPRQQEIDELKTVISENEAARAVSQDALSFEELLYLLKDKTIADDGTNDEISSAFKLFDVEGKGYINVEDLKRIAKELGESIKEEELQEMIAEADNKNNKTGRISEQDFKLIMKKTALY</sequence>
<dbReference type="Pfam" id="PF13499">
    <property type="entry name" value="EF-hand_7"/>
    <property type="match status" value="1"/>
</dbReference>
<dbReference type="SUPFAM" id="SSF47473">
    <property type="entry name" value="EF-hand"/>
    <property type="match status" value="1"/>
</dbReference>
<proteinExistence type="predicted"/>
<reference evidence="6" key="1">
    <citation type="submission" date="2022-11" db="UniProtKB">
        <authorList>
            <consortium name="WormBaseParasite"/>
        </authorList>
    </citation>
    <scope>IDENTIFICATION</scope>
</reference>
<dbReference type="Gene3D" id="1.10.238.10">
    <property type="entry name" value="EF-hand"/>
    <property type="match status" value="2"/>
</dbReference>
<evidence type="ECO:0000256" key="2">
    <source>
        <dbReference type="ARBA" id="ARBA00022837"/>
    </source>
</evidence>
<dbReference type="FunFam" id="1.10.238.10:FF:000001">
    <property type="entry name" value="Calmodulin 1"/>
    <property type="match status" value="1"/>
</dbReference>